<dbReference type="InterPro" id="IPR000073">
    <property type="entry name" value="AB_hydrolase_1"/>
</dbReference>
<protein>
    <submittedName>
        <fullName evidence="2">Pimeloyl-ACP methyl ester carboxylesterase</fullName>
    </submittedName>
</protein>
<proteinExistence type="predicted"/>
<dbReference type="AlphaFoldDB" id="A0A1N7NHB6"/>
<dbReference type="GO" id="GO:0016020">
    <property type="term" value="C:membrane"/>
    <property type="evidence" value="ECO:0007669"/>
    <property type="project" value="TreeGrafter"/>
</dbReference>
<dbReference type="SUPFAM" id="SSF53474">
    <property type="entry name" value="alpha/beta-Hydrolases"/>
    <property type="match status" value="1"/>
</dbReference>
<dbReference type="OrthoDB" id="9791366at2"/>
<dbReference type="Gene3D" id="3.40.50.1820">
    <property type="entry name" value="alpha/beta hydrolase"/>
    <property type="match status" value="1"/>
</dbReference>
<dbReference type="PANTHER" id="PTHR43798:SF33">
    <property type="entry name" value="HYDROLASE, PUTATIVE (AFU_ORTHOLOGUE AFUA_2G14860)-RELATED"/>
    <property type="match status" value="1"/>
</dbReference>
<sequence>MALETHTHFYSVETPEGRKQLAFQMWQRSASEAAPVLICVHGLTRNRHDFDEIASALASHYRVVTVDMIGRGDSDWLSDPSHYGYPLYVSLMQQLMTHLADITGEDRFDWLGTSMGGLIGMMIAASPATQIDRLVLNDIGPEIPVAGLKRLADYVGQAPAFSSLGEVEDYLRVIAAGFGQLTDAQWRTMATHAARKDESGNWRLTYDPAISNAFDGLSEDIDLTGIWKLLSCPVLVIRGEQSDLLTEEGLARMCERQNTYHVTIPNAGHAPALLSDEEISAVRDFLTT</sequence>
<dbReference type="PRINTS" id="PR00111">
    <property type="entry name" value="ABHYDROLASE"/>
</dbReference>
<name>A0A1N7NHB6_9GAMM</name>
<dbReference type="InterPro" id="IPR029058">
    <property type="entry name" value="AB_hydrolase_fold"/>
</dbReference>
<dbReference type="InterPro" id="IPR050266">
    <property type="entry name" value="AB_hydrolase_sf"/>
</dbReference>
<accession>A0A1N7NHB6</accession>
<dbReference type="PANTHER" id="PTHR43798">
    <property type="entry name" value="MONOACYLGLYCEROL LIPASE"/>
    <property type="match status" value="1"/>
</dbReference>
<dbReference type="STRING" id="484498.SAMN05421686_10716"/>
<reference evidence="3" key="1">
    <citation type="submission" date="2017-01" db="EMBL/GenBank/DDBJ databases">
        <authorList>
            <person name="Varghese N."/>
            <person name="Submissions S."/>
        </authorList>
    </citation>
    <scope>NUCLEOTIDE SEQUENCE [LARGE SCALE GENOMIC DNA]</scope>
    <source>
        <strain evidence="3">DSM 24913</strain>
    </source>
</reference>
<feature type="domain" description="AB hydrolase-1" evidence="1">
    <location>
        <begin position="37"/>
        <end position="273"/>
    </location>
</feature>
<gene>
    <name evidence="2" type="ORF">SAMN05421686_10716</name>
</gene>
<evidence type="ECO:0000313" key="2">
    <source>
        <dbReference type="EMBL" id="SIS97702.1"/>
    </source>
</evidence>
<dbReference type="Pfam" id="PF12697">
    <property type="entry name" value="Abhydrolase_6"/>
    <property type="match status" value="1"/>
</dbReference>
<dbReference type="EMBL" id="FTOH01000007">
    <property type="protein sequence ID" value="SIS97702.1"/>
    <property type="molecule type" value="Genomic_DNA"/>
</dbReference>
<organism evidence="2 3">
    <name type="scientific">Thalassolituus maritimus</name>
    <dbReference type="NCBI Taxonomy" id="484498"/>
    <lineage>
        <taxon>Bacteria</taxon>
        <taxon>Pseudomonadati</taxon>
        <taxon>Pseudomonadota</taxon>
        <taxon>Gammaproteobacteria</taxon>
        <taxon>Oceanospirillales</taxon>
        <taxon>Oceanospirillaceae</taxon>
        <taxon>Thalassolituus</taxon>
    </lineage>
</organism>
<dbReference type="Proteomes" id="UP000185639">
    <property type="component" value="Unassembled WGS sequence"/>
</dbReference>
<evidence type="ECO:0000313" key="3">
    <source>
        <dbReference type="Proteomes" id="UP000185639"/>
    </source>
</evidence>
<keyword evidence="3" id="KW-1185">Reference proteome</keyword>
<evidence type="ECO:0000259" key="1">
    <source>
        <dbReference type="Pfam" id="PF12697"/>
    </source>
</evidence>
<dbReference type="RefSeq" id="WP_076516282.1">
    <property type="nucleotide sequence ID" value="NZ_FTOH01000007.1"/>
</dbReference>